<dbReference type="InterPro" id="IPR045444">
    <property type="entry name" value="DUF6503"/>
</dbReference>
<protein>
    <submittedName>
        <fullName evidence="1">Uncharacterized protein</fullName>
    </submittedName>
</protein>
<organism evidence="1 2">
    <name type="scientific">Maribacter dokdonensis</name>
    <dbReference type="NCBI Taxonomy" id="320912"/>
    <lineage>
        <taxon>Bacteria</taxon>
        <taxon>Pseudomonadati</taxon>
        <taxon>Bacteroidota</taxon>
        <taxon>Flavobacteriia</taxon>
        <taxon>Flavobacteriales</taxon>
        <taxon>Flavobacteriaceae</taxon>
        <taxon>Maribacter</taxon>
    </lineage>
</organism>
<reference evidence="1 2" key="1">
    <citation type="submission" date="2016-10" db="EMBL/GenBank/DDBJ databases">
        <authorList>
            <person name="de Groot N.N."/>
        </authorList>
    </citation>
    <scope>NUCLEOTIDE SEQUENCE [LARGE SCALE GENOMIC DNA]</scope>
    <source>
        <strain evidence="1 2">MAR_2009_71</strain>
    </source>
</reference>
<evidence type="ECO:0000313" key="1">
    <source>
        <dbReference type="EMBL" id="SEB98540.1"/>
    </source>
</evidence>
<dbReference type="Pfam" id="PF20113">
    <property type="entry name" value="DUF6503"/>
    <property type="match status" value="1"/>
</dbReference>
<gene>
    <name evidence="1" type="ORF">SAMN05192540_2057</name>
</gene>
<dbReference type="EMBL" id="FNTB01000001">
    <property type="protein sequence ID" value="SEB98540.1"/>
    <property type="molecule type" value="Genomic_DNA"/>
</dbReference>
<sequence length="299" mass="33715">MKLLYKFSLLSVFAVIVSCKETPKSVDKATKEVVTESNVISYPDSWVNSRVEKAKNRLNETEAGKIIWNAMEAHGGLDTWFANGPLTFRFNYQPLDGKTARDSYQTVDTWSNRAVHTSATDSSAKFGWTGEKAWVMAKDSTAFAYDTKFWALTPLWFVGHPFVLSGEGVNLELLEPTTFKDKDYNVVKVTFDAGTGDAPDDYYILYVNKESNKIAVMRYIVSYPEYFKDGGHAPEKFTEFIGEQKVDGITMPGGFKTYWTVEGNQPGEYITKIDFTDVSFENDLPKDFFDAPADAKILN</sequence>
<dbReference type="OrthoDB" id="282859at2"/>
<accession>A0A1H4NTL3</accession>
<dbReference type="Proteomes" id="UP000183038">
    <property type="component" value="Unassembled WGS sequence"/>
</dbReference>
<dbReference type="AlphaFoldDB" id="A0A1H4NTL3"/>
<dbReference type="PROSITE" id="PS51257">
    <property type="entry name" value="PROKAR_LIPOPROTEIN"/>
    <property type="match status" value="1"/>
</dbReference>
<name>A0A1H4NTL3_9FLAO</name>
<proteinExistence type="predicted"/>
<evidence type="ECO:0000313" key="2">
    <source>
        <dbReference type="Proteomes" id="UP000183038"/>
    </source>
</evidence>
<dbReference type="RefSeq" id="WP_074672453.1">
    <property type="nucleotide sequence ID" value="NZ_FNTB01000001.1"/>
</dbReference>